<name>A0ACB9YR19_9PEZI</name>
<protein>
    <submittedName>
        <fullName evidence="1">Uncharacterized protein</fullName>
    </submittedName>
</protein>
<keyword evidence="2" id="KW-1185">Reference proteome</keyword>
<proteinExistence type="predicted"/>
<evidence type="ECO:0000313" key="1">
    <source>
        <dbReference type="EMBL" id="KAI4861215.1"/>
    </source>
</evidence>
<accession>A0ACB9YR19</accession>
<organism evidence="1 2">
    <name type="scientific">Hypoxylon rubiginosum</name>
    <dbReference type="NCBI Taxonomy" id="110542"/>
    <lineage>
        <taxon>Eukaryota</taxon>
        <taxon>Fungi</taxon>
        <taxon>Dikarya</taxon>
        <taxon>Ascomycota</taxon>
        <taxon>Pezizomycotina</taxon>
        <taxon>Sordariomycetes</taxon>
        <taxon>Xylariomycetidae</taxon>
        <taxon>Xylariales</taxon>
        <taxon>Hypoxylaceae</taxon>
        <taxon>Hypoxylon</taxon>
    </lineage>
</organism>
<dbReference type="Proteomes" id="UP001497700">
    <property type="component" value="Unassembled WGS sequence"/>
</dbReference>
<dbReference type="EMBL" id="MU393559">
    <property type="protein sequence ID" value="KAI4861215.1"/>
    <property type="molecule type" value="Genomic_DNA"/>
</dbReference>
<reference evidence="1 2" key="1">
    <citation type="journal article" date="2022" name="New Phytol.">
        <title>Ecological generalism drives hyperdiversity of secondary metabolite gene clusters in xylarialean endophytes.</title>
        <authorList>
            <person name="Franco M.E.E."/>
            <person name="Wisecaver J.H."/>
            <person name="Arnold A.E."/>
            <person name="Ju Y.M."/>
            <person name="Slot J.C."/>
            <person name="Ahrendt S."/>
            <person name="Moore L.P."/>
            <person name="Eastman K.E."/>
            <person name="Scott K."/>
            <person name="Konkel Z."/>
            <person name="Mondo S.J."/>
            <person name="Kuo A."/>
            <person name="Hayes R.D."/>
            <person name="Haridas S."/>
            <person name="Andreopoulos B."/>
            <person name="Riley R."/>
            <person name="LaButti K."/>
            <person name="Pangilinan J."/>
            <person name="Lipzen A."/>
            <person name="Amirebrahimi M."/>
            <person name="Yan J."/>
            <person name="Adam C."/>
            <person name="Keymanesh K."/>
            <person name="Ng V."/>
            <person name="Louie K."/>
            <person name="Northen T."/>
            <person name="Drula E."/>
            <person name="Henrissat B."/>
            <person name="Hsieh H.M."/>
            <person name="Youens-Clark K."/>
            <person name="Lutzoni F."/>
            <person name="Miadlikowska J."/>
            <person name="Eastwood D.C."/>
            <person name="Hamelin R.C."/>
            <person name="Grigoriev I.V."/>
            <person name="U'Ren J.M."/>
        </authorList>
    </citation>
    <scope>NUCLEOTIDE SEQUENCE [LARGE SCALE GENOMIC DNA]</scope>
    <source>
        <strain evidence="1 2">CBS 119005</strain>
    </source>
</reference>
<gene>
    <name evidence="1" type="ORF">F4820DRAFT_461121</name>
</gene>
<comment type="caution">
    <text evidence="1">The sequence shown here is derived from an EMBL/GenBank/DDBJ whole genome shotgun (WGS) entry which is preliminary data.</text>
</comment>
<evidence type="ECO:0000313" key="2">
    <source>
        <dbReference type="Proteomes" id="UP001497700"/>
    </source>
</evidence>
<sequence length="390" mass="43673">MASTSISLPTELPPNEDHMVTLEAVWWTMFSIATFFIILRFWARILKRSLGLDNIVKATCYVLFLAEAIMITYVGETGRNRHLIYLGGLPEINSAVMYYIIILDISIFVTGLGKIAIGITILRIFGNTSRWQRWAVWIVMALTISTSIIDFCISTFRCGNPALTWTLEAQATANCVSTDAQSGINTFSNATQVFADFAFSVLPMAIIWGLHMPQRRKIFLVMALGLTLVTGAAGTVKTVYTAALDELNLSWAIFPSLVWFAIEAMLIIVFGSVPSLHPLYEKYIKQRRLGYRSRGASRPRNYANSADRGFSKQSFTRNKKGLLLRTHDDSLYATLNNAEDPQLEQQPGGFKLSPLDRSLLQPETQASAALYVSDIWQDGRIRVFQEVDVT</sequence>